<evidence type="ECO:0000256" key="4">
    <source>
        <dbReference type="ARBA" id="ARBA00022643"/>
    </source>
</evidence>
<proteinExistence type="inferred from homology"/>
<keyword evidence="4" id="KW-0288">FMN</keyword>
<dbReference type="HOGENOM" id="CLU_070764_7_1_10"/>
<evidence type="ECO:0000256" key="1">
    <source>
        <dbReference type="ARBA" id="ARBA00001917"/>
    </source>
</evidence>
<dbReference type="SUPFAM" id="SSF55469">
    <property type="entry name" value="FMN-dependent nitroreductase-like"/>
    <property type="match status" value="1"/>
</dbReference>
<dbReference type="eggNOG" id="COG0778">
    <property type="taxonomic scope" value="Bacteria"/>
</dbReference>
<gene>
    <name evidence="7" type="ORF">HMPREF9448_01156</name>
</gene>
<evidence type="ECO:0000256" key="5">
    <source>
        <dbReference type="ARBA" id="ARBA00023002"/>
    </source>
</evidence>
<accession>K0XA76</accession>
<keyword evidence="8" id="KW-1185">Reference proteome</keyword>
<dbReference type="PANTHER" id="PTHR43673">
    <property type="entry name" value="NAD(P)H NITROREDUCTASE YDGI-RELATED"/>
    <property type="match status" value="1"/>
</dbReference>
<dbReference type="AlphaFoldDB" id="K0XA76"/>
<comment type="caution">
    <text evidence="7">The sequence shown here is derived from an EMBL/GenBank/DDBJ whole genome shotgun (WGS) entry which is preliminary data.</text>
</comment>
<dbReference type="PATRIC" id="fig|742726.3.peg.1227"/>
<dbReference type="Proteomes" id="UP000006044">
    <property type="component" value="Unassembled WGS sequence"/>
</dbReference>
<dbReference type="GO" id="GO:0016491">
    <property type="term" value="F:oxidoreductase activity"/>
    <property type="evidence" value="ECO:0007669"/>
    <property type="project" value="UniProtKB-KW"/>
</dbReference>
<dbReference type="EMBL" id="ADLE01000008">
    <property type="protein sequence ID" value="EJZ64674.1"/>
    <property type="molecule type" value="Genomic_DNA"/>
</dbReference>
<evidence type="ECO:0000259" key="6">
    <source>
        <dbReference type="Pfam" id="PF00881"/>
    </source>
</evidence>
<dbReference type="STRING" id="742726.HMPREF9448_01156"/>
<dbReference type="Gene3D" id="3.40.109.10">
    <property type="entry name" value="NADH Oxidase"/>
    <property type="match status" value="1"/>
</dbReference>
<name>K0XA76_9BACT</name>
<protein>
    <recommendedName>
        <fullName evidence="6">Nitroreductase domain-containing protein</fullName>
    </recommendedName>
</protein>
<comment type="cofactor">
    <cofactor evidence="1">
        <name>FMN</name>
        <dbReference type="ChEBI" id="CHEBI:58210"/>
    </cofactor>
</comment>
<sequence>MSGLKGNECSDLLTLAKARGSVRSFKSLKVERAKLEYILEVARLAPSAVNFQPWAFVVVRDPEKLKALYDCYPREWFASAPMCIVVCGDHSTSWKRLSDNKDFCDVDIAIATEHLVLAAAEQGLGSCWVCNFDVQRCKKILNLPDLWEPMVLLPLGYPAEGVETERKRKPFNDVVRWEDF</sequence>
<dbReference type="InterPro" id="IPR029479">
    <property type="entry name" value="Nitroreductase"/>
</dbReference>
<dbReference type="Pfam" id="PF00881">
    <property type="entry name" value="Nitroreductase"/>
    <property type="match status" value="2"/>
</dbReference>
<feature type="domain" description="Nitroreductase" evidence="6">
    <location>
        <begin position="17"/>
        <end position="70"/>
    </location>
</feature>
<organism evidence="7 8">
    <name type="scientific">Barnesiella intestinihominis YIT 11860</name>
    <dbReference type="NCBI Taxonomy" id="742726"/>
    <lineage>
        <taxon>Bacteria</taxon>
        <taxon>Pseudomonadati</taxon>
        <taxon>Bacteroidota</taxon>
        <taxon>Bacteroidia</taxon>
        <taxon>Bacteroidales</taxon>
        <taxon>Barnesiellaceae</taxon>
        <taxon>Barnesiella</taxon>
    </lineage>
</organism>
<dbReference type="OrthoDB" id="9809288at2"/>
<reference evidence="7 8" key="1">
    <citation type="submission" date="2012-08" db="EMBL/GenBank/DDBJ databases">
        <title>The Genome Sequence of Barnesiella intestinihominis YIT 11860.</title>
        <authorList>
            <consortium name="The Broad Institute Genome Sequencing Platform"/>
            <person name="Earl A."/>
            <person name="Ward D."/>
            <person name="Feldgarden M."/>
            <person name="Gevers D."/>
            <person name="Morotomi M."/>
            <person name="Walker B."/>
            <person name="Young S.K."/>
            <person name="Zeng Q."/>
            <person name="Gargeya S."/>
            <person name="Fitzgerald M."/>
            <person name="Haas B."/>
            <person name="Abouelleil A."/>
            <person name="Alvarado L."/>
            <person name="Arachchi H.M."/>
            <person name="Berlin A.M."/>
            <person name="Chapman S.B."/>
            <person name="Goldberg J."/>
            <person name="Griggs A."/>
            <person name="Gujja S."/>
            <person name="Hansen M."/>
            <person name="Howarth C."/>
            <person name="Imamovic A."/>
            <person name="Larimer J."/>
            <person name="McCowen C."/>
            <person name="Montmayeur A."/>
            <person name="Murphy C."/>
            <person name="Neiman D."/>
            <person name="Pearson M."/>
            <person name="Priest M."/>
            <person name="Roberts A."/>
            <person name="Saif S."/>
            <person name="Shea T."/>
            <person name="Sisk P."/>
            <person name="Sykes S."/>
            <person name="Wortman J."/>
            <person name="Nusbaum C."/>
            <person name="Birren B."/>
        </authorList>
    </citation>
    <scope>NUCLEOTIDE SEQUENCE [LARGE SCALE GENOMIC DNA]</scope>
    <source>
        <strain evidence="7 8">YIT 11860</strain>
    </source>
</reference>
<dbReference type="PANTHER" id="PTHR43673:SF2">
    <property type="entry name" value="NITROREDUCTASE"/>
    <property type="match status" value="1"/>
</dbReference>
<evidence type="ECO:0000256" key="3">
    <source>
        <dbReference type="ARBA" id="ARBA00022630"/>
    </source>
</evidence>
<evidence type="ECO:0000256" key="2">
    <source>
        <dbReference type="ARBA" id="ARBA00007118"/>
    </source>
</evidence>
<keyword evidence="5" id="KW-0560">Oxidoreductase</keyword>
<keyword evidence="3" id="KW-0285">Flavoprotein</keyword>
<comment type="similarity">
    <text evidence="2">Belongs to the nitroreductase family.</text>
</comment>
<dbReference type="RefSeq" id="WP_008861642.1">
    <property type="nucleotide sequence ID" value="NZ_JH815204.1"/>
</dbReference>
<feature type="domain" description="Nitroreductase" evidence="6">
    <location>
        <begin position="73"/>
        <end position="157"/>
    </location>
</feature>
<dbReference type="GeneID" id="77848450"/>
<evidence type="ECO:0000313" key="8">
    <source>
        <dbReference type="Proteomes" id="UP000006044"/>
    </source>
</evidence>
<dbReference type="InterPro" id="IPR000415">
    <property type="entry name" value="Nitroreductase-like"/>
</dbReference>
<evidence type="ECO:0000313" key="7">
    <source>
        <dbReference type="EMBL" id="EJZ64674.1"/>
    </source>
</evidence>
<dbReference type="CDD" id="cd20609">
    <property type="entry name" value="nitroreductase"/>
    <property type="match status" value="1"/>
</dbReference>